<dbReference type="AlphaFoldDB" id="V6LNG7"/>
<evidence type="ECO:0000313" key="1">
    <source>
        <dbReference type="EMBL" id="EST45261.1"/>
    </source>
</evidence>
<name>V6LNG7_9EUKA</name>
<reference evidence="2" key="2">
    <citation type="submission" date="2020-12" db="EMBL/GenBank/DDBJ databases">
        <title>New Spironucleus salmonicida genome in near-complete chromosomes.</title>
        <authorList>
            <person name="Xu F."/>
            <person name="Kurt Z."/>
            <person name="Jimenez-Gonzalez A."/>
            <person name="Astvaldsson A."/>
            <person name="Andersson J.O."/>
            <person name="Svard S.G."/>
        </authorList>
    </citation>
    <scope>NUCLEOTIDE SEQUENCE</scope>
    <source>
        <strain evidence="2">ATCC 50377</strain>
    </source>
</reference>
<keyword evidence="3" id="KW-1185">Reference proteome</keyword>
<evidence type="ECO:0000313" key="3">
    <source>
        <dbReference type="Proteomes" id="UP000018208"/>
    </source>
</evidence>
<proteinExistence type="predicted"/>
<reference evidence="1 2" key="1">
    <citation type="journal article" date="2014" name="PLoS Genet.">
        <title>The Genome of Spironucleus salmonicida Highlights a Fish Pathogen Adapted to Fluctuating Environments.</title>
        <authorList>
            <person name="Xu F."/>
            <person name="Jerlstrom-Hultqvist J."/>
            <person name="Einarsson E."/>
            <person name="Astvaldsson A."/>
            <person name="Svard S.G."/>
            <person name="Andersson J.O."/>
        </authorList>
    </citation>
    <scope>NUCLEOTIDE SEQUENCE</scope>
    <source>
        <strain evidence="2">ATCC 50377</strain>
    </source>
</reference>
<protein>
    <submittedName>
        <fullName evidence="1">Cysteine-rich protein</fullName>
    </submittedName>
</protein>
<dbReference type="EMBL" id="AUWU02000001">
    <property type="protein sequence ID" value="KAH0576860.1"/>
    <property type="molecule type" value="Genomic_DNA"/>
</dbReference>
<sequence>MDKIYKQGTYICDNQNCKKFSYANTKMAECGVYLCPFCREETHVDIGTIGWVCI</sequence>
<dbReference type="VEuPathDB" id="GiardiaDB:SS50377_20206"/>
<dbReference type="Proteomes" id="UP000018208">
    <property type="component" value="Unassembled WGS sequence"/>
</dbReference>
<dbReference type="EMBL" id="KI546100">
    <property type="protein sequence ID" value="EST45261.1"/>
    <property type="molecule type" value="Genomic_DNA"/>
</dbReference>
<accession>V6LNG7</accession>
<organism evidence="1">
    <name type="scientific">Spironucleus salmonicida</name>
    <dbReference type="NCBI Taxonomy" id="348837"/>
    <lineage>
        <taxon>Eukaryota</taxon>
        <taxon>Metamonada</taxon>
        <taxon>Diplomonadida</taxon>
        <taxon>Hexamitidae</taxon>
        <taxon>Hexamitinae</taxon>
        <taxon>Spironucleus</taxon>
    </lineage>
</organism>
<gene>
    <name evidence="1" type="ORF">SS50377_14837</name>
    <name evidence="2" type="ORF">SS50377_20206</name>
</gene>
<evidence type="ECO:0000313" key="2">
    <source>
        <dbReference type="EMBL" id="KAH0576860.1"/>
    </source>
</evidence>